<proteinExistence type="predicted"/>
<dbReference type="OrthoDB" id="8613219at2"/>
<dbReference type="AlphaFoldDB" id="A0A379C547"/>
<dbReference type="InterPro" id="IPR011051">
    <property type="entry name" value="RmlC_Cupin_sf"/>
</dbReference>
<dbReference type="Proteomes" id="UP000255517">
    <property type="component" value="Unassembled WGS sequence"/>
</dbReference>
<feature type="domain" description="Cupin type-2" evidence="1">
    <location>
        <begin position="25"/>
        <end position="71"/>
    </location>
</feature>
<dbReference type="SUPFAM" id="SSF51182">
    <property type="entry name" value="RmlC-like cupins"/>
    <property type="match status" value="1"/>
</dbReference>
<sequence length="93" mass="10536">MLGSTSNIEGKVFSEEKFEVFKKILSAGEKIDKHKHPDYSVIFTVVEGKMKVILGDDEEHILKPGKILKFDGENYIQALALENSQIFVILIKK</sequence>
<dbReference type="RefSeq" id="WP_019034816.1">
    <property type="nucleotide sequence ID" value="NZ_UGSZ01000001.1"/>
</dbReference>
<gene>
    <name evidence="2" type="ORF">NCTC13149_01315</name>
</gene>
<dbReference type="Gene3D" id="2.60.120.10">
    <property type="entry name" value="Jelly Rolls"/>
    <property type="match status" value="1"/>
</dbReference>
<dbReference type="InterPro" id="IPR013096">
    <property type="entry name" value="Cupin_2"/>
</dbReference>
<name>A0A379C547_9FIRM</name>
<reference evidence="2 3" key="1">
    <citation type="submission" date="2018-06" db="EMBL/GenBank/DDBJ databases">
        <authorList>
            <consortium name="Pathogen Informatics"/>
            <person name="Doyle S."/>
        </authorList>
    </citation>
    <scope>NUCLEOTIDE SEQUENCE [LARGE SCALE GENOMIC DNA]</scope>
    <source>
        <strain evidence="2 3">NCTC13149</strain>
    </source>
</reference>
<dbReference type="STRING" id="1122949.GCA_000378725_01053"/>
<organism evidence="2 3">
    <name type="scientific">Peptoniphilus lacrimalis</name>
    <dbReference type="NCBI Taxonomy" id="33031"/>
    <lineage>
        <taxon>Bacteria</taxon>
        <taxon>Bacillati</taxon>
        <taxon>Bacillota</taxon>
        <taxon>Tissierellia</taxon>
        <taxon>Tissierellales</taxon>
        <taxon>Peptoniphilaceae</taxon>
        <taxon>Peptoniphilus</taxon>
    </lineage>
</organism>
<evidence type="ECO:0000259" key="1">
    <source>
        <dbReference type="Pfam" id="PF07883"/>
    </source>
</evidence>
<dbReference type="EMBL" id="UGSZ01000001">
    <property type="protein sequence ID" value="SUB57472.1"/>
    <property type="molecule type" value="Genomic_DNA"/>
</dbReference>
<dbReference type="InterPro" id="IPR014710">
    <property type="entry name" value="RmlC-like_jellyroll"/>
</dbReference>
<protein>
    <submittedName>
        <fullName evidence="2">Cupin domain</fullName>
    </submittedName>
</protein>
<accession>A0A379C547</accession>
<evidence type="ECO:0000313" key="3">
    <source>
        <dbReference type="Proteomes" id="UP000255517"/>
    </source>
</evidence>
<evidence type="ECO:0000313" key="2">
    <source>
        <dbReference type="EMBL" id="SUB57472.1"/>
    </source>
</evidence>
<dbReference type="Pfam" id="PF07883">
    <property type="entry name" value="Cupin_2"/>
    <property type="match status" value="1"/>
</dbReference>